<evidence type="ECO:0000313" key="17">
    <source>
        <dbReference type="Proteomes" id="UP000189545"/>
    </source>
</evidence>
<name>A0A1S6HJF8_9GAMM</name>
<dbReference type="GO" id="GO:0005886">
    <property type="term" value="C:plasma membrane"/>
    <property type="evidence" value="ECO:0007669"/>
    <property type="project" value="TreeGrafter"/>
</dbReference>
<dbReference type="PROSITE" id="PS50885">
    <property type="entry name" value="HAMP"/>
    <property type="match status" value="1"/>
</dbReference>
<dbReference type="KEGG" id="spsw:Sps_00419"/>
<keyword evidence="11" id="KW-0902">Two-component regulatory system</keyword>
<dbReference type="InterPro" id="IPR050428">
    <property type="entry name" value="TCS_sensor_his_kinase"/>
</dbReference>
<evidence type="ECO:0000256" key="10">
    <source>
        <dbReference type="ARBA" id="ARBA00022989"/>
    </source>
</evidence>
<dbReference type="PANTHER" id="PTHR45436:SF4">
    <property type="entry name" value="SENSOR PROTEIN PHOQ"/>
    <property type="match status" value="1"/>
</dbReference>
<evidence type="ECO:0000259" key="15">
    <source>
        <dbReference type="PROSITE" id="PS50885"/>
    </source>
</evidence>
<organism evidence="16 17">
    <name type="scientific">Shewanella psychrophila</name>
    <dbReference type="NCBI Taxonomy" id="225848"/>
    <lineage>
        <taxon>Bacteria</taxon>
        <taxon>Pseudomonadati</taxon>
        <taxon>Pseudomonadota</taxon>
        <taxon>Gammaproteobacteria</taxon>
        <taxon>Alteromonadales</taxon>
        <taxon>Shewanellaceae</taxon>
        <taxon>Shewanella</taxon>
    </lineage>
</organism>
<dbReference type="Proteomes" id="UP000189545">
    <property type="component" value="Chromosome"/>
</dbReference>
<evidence type="ECO:0000256" key="9">
    <source>
        <dbReference type="ARBA" id="ARBA00022840"/>
    </source>
</evidence>
<keyword evidence="7" id="KW-0547">Nucleotide-binding</keyword>
<sequence length="455" mass="51548">MQLKLNMFKFKFKKRLLTRMFLTSLSIIALVGFGLAWLVNILHAQDNYNEETAQLIAEIPKVAAELREHDLIPASSDDWLEENNTPESYIIASCDADYRQIWTSSLAVDKGLFDTCERFNDIRHDSPPYYLNLADDKGYFIYLLSLDMSGNQYNLLVMKDAEKLEKELDKFSRRTYFRLAMVLALALVLLISAGYWGMRPLTRMRSELESVSNGKTKALSQDYPIELEGVTQALNQLLSQSSAQQQRYQNAMNDLAHSLKTRLAAVHAITDDASLDKQGASERIMEQVSQMDLLVKYQLKRAMLGRKGLKHEQTLVAPLVNQLSQMLFKVYRDKQVQFTAYIPQEHVFPGDKGDLMELCGNLMENAFKLCISQVKVTARYSDAGEFELIVEDDGPGVEESLRQRIIERGVRADTQKAGQGIGLAVCNEIVISYNGNLSIETSELEGAKFRITIPI</sequence>
<evidence type="ECO:0000256" key="5">
    <source>
        <dbReference type="ARBA" id="ARBA00022679"/>
    </source>
</evidence>
<dbReference type="GO" id="GO:0004673">
    <property type="term" value="F:protein histidine kinase activity"/>
    <property type="evidence" value="ECO:0007669"/>
    <property type="project" value="UniProtKB-EC"/>
</dbReference>
<dbReference type="GO" id="GO:0000160">
    <property type="term" value="P:phosphorelay signal transduction system"/>
    <property type="evidence" value="ECO:0007669"/>
    <property type="project" value="UniProtKB-KW"/>
</dbReference>
<keyword evidence="8 16" id="KW-0418">Kinase</keyword>
<dbReference type="InterPro" id="IPR058619">
    <property type="entry name" value="PhoQ/CarS-like_HATPase"/>
</dbReference>
<evidence type="ECO:0000256" key="2">
    <source>
        <dbReference type="ARBA" id="ARBA00004370"/>
    </source>
</evidence>
<comment type="catalytic activity">
    <reaction evidence="1">
        <text>ATP + protein L-histidine = ADP + protein N-phospho-L-histidine.</text>
        <dbReference type="EC" id="2.7.13.3"/>
    </reaction>
</comment>
<evidence type="ECO:0000256" key="11">
    <source>
        <dbReference type="ARBA" id="ARBA00023012"/>
    </source>
</evidence>
<evidence type="ECO:0000256" key="1">
    <source>
        <dbReference type="ARBA" id="ARBA00000085"/>
    </source>
</evidence>
<proteinExistence type="predicted"/>
<gene>
    <name evidence="16" type="ORF">Sps_00419</name>
</gene>
<keyword evidence="12 13" id="KW-0472">Membrane</keyword>
<dbReference type="EC" id="2.7.13.3" evidence="3"/>
<evidence type="ECO:0000256" key="13">
    <source>
        <dbReference type="SAM" id="Phobius"/>
    </source>
</evidence>
<keyword evidence="4" id="KW-0597">Phosphoprotein</keyword>
<dbReference type="InterPro" id="IPR004358">
    <property type="entry name" value="Sig_transdc_His_kin-like_C"/>
</dbReference>
<evidence type="ECO:0000256" key="4">
    <source>
        <dbReference type="ARBA" id="ARBA00022553"/>
    </source>
</evidence>
<dbReference type="PROSITE" id="PS50109">
    <property type="entry name" value="HIS_KIN"/>
    <property type="match status" value="1"/>
</dbReference>
<keyword evidence="6 13" id="KW-0812">Transmembrane</keyword>
<dbReference type="GO" id="GO:0005524">
    <property type="term" value="F:ATP binding"/>
    <property type="evidence" value="ECO:0007669"/>
    <property type="project" value="UniProtKB-KW"/>
</dbReference>
<dbReference type="InterPro" id="IPR005467">
    <property type="entry name" value="His_kinase_dom"/>
</dbReference>
<dbReference type="OrthoDB" id="9809567at2"/>
<dbReference type="Pfam" id="PF02518">
    <property type="entry name" value="HATPase_c"/>
    <property type="match status" value="1"/>
</dbReference>
<feature type="domain" description="Histidine kinase" evidence="14">
    <location>
        <begin position="254"/>
        <end position="455"/>
    </location>
</feature>
<protein>
    <recommendedName>
        <fullName evidence="3">histidine kinase</fullName>
        <ecNumber evidence="3">2.7.13.3</ecNumber>
    </recommendedName>
</protein>
<dbReference type="InterPro" id="IPR003594">
    <property type="entry name" value="HATPase_dom"/>
</dbReference>
<dbReference type="PANTHER" id="PTHR45436">
    <property type="entry name" value="SENSOR HISTIDINE KINASE YKOH"/>
    <property type="match status" value="1"/>
</dbReference>
<dbReference type="InterPro" id="IPR036890">
    <property type="entry name" value="HATPase_C_sf"/>
</dbReference>
<evidence type="ECO:0000256" key="12">
    <source>
        <dbReference type="ARBA" id="ARBA00023136"/>
    </source>
</evidence>
<dbReference type="PRINTS" id="PR00344">
    <property type="entry name" value="BCTRLSENSOR"/>
</dbReference>
<evidence type="ECO:0000256" key="3">
    <source>
        <dbReference type="ARBA" id="ARBA00012438"/>
    </source>
</evidence>
<keyword evidence="10 13" id="KW-1133">Transmembrane helix</keyword>
<evidence type="ECO:0000256" key="7">
    <source>
        <dbReference type="ARBA" id="ARBA00022741"/>
    </source>
</evidence>
<evidence type="ECO:0000259" key="14">
    <source>
        <dbReference type="PROSITE" id="PS50109"/>
    </source>
</evidence>
<reference evidence="16 17" key="1">
    <citation type="submission" date="2016-03" db="EMBL/GenBank/DDBJ databases">
        <title>Complete genome sequence of Shewanella psychrophila WP2, a deep sea bacterium isolated from west Pacific sediment.</title>
        <authorList>
            <person name="Xu G."/>
            <person name="Jian H."/>
        </authorList>
    </citation>
    <scope>NUCLEOTIDE SEQUENCE [LARGE SCALE GENOMIC DNA]</scope>
    <source>
        <strain evidence="16 17">WP2</strain>
    </source>
</reference>
<accession>A0A1S6HJF8</accession>
<keyword evidence="5 16" id="KW-0808">Transferase</keyword>
<dbReference type="SMART" id="SM00387">
    <property type="entry name" value="HATPase_c"/>
    <property type="match status" value="1"/>
</dbReference>
<dbReference type="SUPFAM" id="SSF55874">
    <property type="entry name" value="ATPase domain of HSP90 chaperone/DNA topoisomerase II/histidine kinase"/>
    <property type="match status" value="1"/>
</dbReference>
<keyword evidence="17" id="KW-1185">Reference proteome</keyword>
<keyword evidence="9" id="KW-0067">ATP-binding</keyword>
<evidence type="ECO:0000313" key="16">
    <source>
        <dbReference type="EMBL" id="AQS35624.1"/>
    </source>
</evidence>
<evidence type="ECO:0000256" key="8">
    <source>
        <dbReference type="ARBA" id="ARBA00022777"/>
    </source>
</evidence>
<dbReference type="AlphaFoldDB" id="A0A1S6HJF8"/>
<dbReference type="EMBL" id="CP014782">
    <property type="protein sequence ID" value="AQS35624.1"/>
    <property type="molecule type" value="Genomic_DNA"/>
</dbReference>
<evidence type="ECO:0000256" key="6">
    <source>
        <dbReference type="ARBA" id="ARBA00022692"/>
    </source>
</evidence>
<dbReference type="Gene3D" id="1.10.287.130">
    <property type="match status" value="1"/>
</dbReference>
<dbReference type="Gene3D" id="3.30.565.10">
    <property type="entry name" value="Histidine kinase-like ATPase, C-terminal domain"/>
    <property type="match status" value="1"/>
</dbReference>
<dbReference type="CDD" id="cd16954">
    <property type="entry name" value="HATPase_PhoQ-like"/>
    <property type="match status" value="1"/>
</dbReference>
<feature type="transmembrane region" description="Helical" evidence="13">
    <location>
        <begin position="176"/>
        <end position="196"/>
    </location>
</feature>
<feature type="domain" description="HAMP" evidence="15">
    <location>
        <begin position="195"/>
        <end position="246"/>
    </location>
</feature>
<dbReference type="RefSeq" id="WP_077750953.1">
    <property type="nucleotide sequence ID" value="NZ_CP014782.1"/>
</dbReference>
<dbReference type="InterPro" id="IPR003660">
    <property type="entry name" value="HAMP_dom"/>
</dbReference>
<comment type="subcellular location">
    <subcellularLocation>
        <location evidence="2">Membrane</location>
    </subcellularLocation>
</comment>
<dbReference type="STRING" id="225848.Sps_00419"/>